<organism evidence="12 13">
    <name type="scientific">Fistulifera solaris</name>
    <name type="common">Oleaginous diatom</name>
    <dbReference type="NCBI Taxonomy" id="1519565"/>
    <lineage>
        <taxon>Eukaryota</taxon>
        <taxon>Sar</taxon>
        <taxon>Stramenopiles</taxon>
        <taxon>Ochrophyta</taxon>
        <taxon>Bacillariophyta</taxon>
        <taxon>Bacillariophyceae</taxon>
        <taxon>Bacillariophycidae</taxon>
        <taxon>Naviculales</taxon>
        <taxon>Naviculaceae</taxon>
        <taxon>Fistulifera</taxon>
    </lineage>
</organism>
<accession>A0A1Z5KPV8</accession>
<dbReference type="SUPFAM" id="SSF50182">
    <property type="entry name" value="Sm-like ribonucleoproteins"/>
    <property type="match status" value="1"/>
</dbReference>
<keyword evidence="6 10" id="KW-0508">mRNA splicing</keyword>
<proteinExistence type="inferred from homology"/>
<comment type="caution">
    <text evidence="12">The sequence shown here is derived from an EMBL/GenBank/DDBJ whole genome shotgun (WGS) entry which is preliminary data.</text>
</comment>
<dbReference type="InterPro" id="IPR047575">
    <property type="entry name" value="Sm"/>
</dbReference>
<evidence type="ECO:0000256" key="2">
    <source>
        <dbReference type="ARBA" id="ARBA00007927"/>
    </source>
</evidence>
<feature type="domain" description="Sm" evidence="11">
    <location>
        <begin position="10"/>
        <end position="82"/>
    </location>
</feature>
<dbReference type="FunCoup" id="A0A1Z5KPV8">
    <property type="interactions" value="637"/>
</dbReference>
<dbReference type="CDD" id="cd01722">
    <property type="entry name" value="Sm_F"/>
    <property type="match status" value="1"/>
</dbReference>
<evidence type="ECO:0000256" key="3">
    <source>
        <dbReference type="ARBA" id="ARBA00022664"/>
    </source>
</evidence>
<keyword evidence="4 10" id="KW-0747">Spliceosome</keyword>
<dbReference type="PANTHER" id="PTHR11021">
    <property type="entry name" value="SMALL NUCLEAR RIBONUCLEOPROTEIN F SNRNP-F"/>
    <property type="match status" value="1"/>
</dbReference>
<evidence type="ECO:0000256" key="7">
    <source>
        <dbReference type="ARBA" id="ARBA00023242"/>
    </source>
</evidence>
<evidence type="ECO:0000259" key="11">
    <source>
        <dbReference type="PROSITE" id="PS52002"/>
    </source>
</evidence>
<dbReference type="InterPro" id="IPR010920">
    <property type="entry name" value="LSM_dom_sf"/>
</dbReference>
<dbReference type="GO" id="GO:0005685">
    <property type="term" value="C:U1 snRNP"/>
    <property type="evidence" value="ECO:0007669"/>
    <property type="project" value="TreeGrafter"/>
</dbReference>
<comment type="similarity">
    <text evidence="2 10">Belongs to the snRNP Sm proteins family. SmF/LSm6 subfamily.</text>
</comment>
<evidence type="ECO:0000256" key="9">
    <source>
        <dbReference type="ARBA" id="ARBA00030144"/>
    </source>
</evidence>
<evidence type="ECO:0000256" key="8">
    <source>
        <dbReference type="ARBA" id="ARBA00023274"/>
    </source>
</evidence>
<dbReference type="PROSITE" id="PS52002">
    <property type="entry name" value="SM"/>
    <property type="match status" value="1"/>
</dbReference>
<protein>
    <recommendedName>
        <fullName evidence="9">Sm protein F</fullName>
    </recommendedName>
</protein>
<reference evidence="12 13" key="1">
    <citation type="journal article" date="2015" name="Plant Cell">
        <title>Oil accumulation by the oleaginous diatom Fistulifera solaris as revealed by the genome and transcriptome.</title>
        <authorList>
            <person name="Tanaka T."/>
            <person name="Maeda Y."/>
            <person name="Veluchamy A."/>
            <person name="Tanaka M."/>
            <person name="Abida H."/>
            <person name="Marechal E."/>
            <person name="Bowler C."/>
            <person name="Muto M."/>
            <person name="Sunaga Y."/>
            <person name="Tanaka M."/>
            <person name="Yoshino T."/>
            <person name="Taniguchi T."/>
            <person name="Fukuda Y."/>
            <person name="Nemoto M."/>
            <person name="Matsumoto M."/>
            <person name="Wong P.S."/>
            <person name="Aburatani S."/>
            <person name="Fujibuchi W."/>
        </authorList>
    </citation>
    <scope>NUCLEOTIDE SEQUENCE [LARGE SCALE GENOMIC DNA]</scope>
    <source>
        <strain evidence="12 13">JPCC DA0580</strain>
    </source>
</reference>
<dbReference type="OrthoDB" id="409625at2759"/>
<keyword evidence="7 10" id="KW-0539">Nucleus</keyword>
<sequence length="92" mass="10307">MSGATQFIVNPKPFLQDLTGRLVKVKLKWGMEYQGKLQSSDAYMNLQLTEAEEFLDGQFAGFLGEVLIRCNNVLYVVAAPADDSKKEDSMQE</sequence>
<evidence type="ECO:0000256" key="10">
    <source>
        <dbReference type="PIRNR" id="PIRNR006609"/>
    </source>
</evidence>
<dbReference type="GO" id="GO:0000398">
    <property type="term" value="P:mRNA splicing, via spliceosome"/>
    <property type="evidence" value="ECO:0007669"/>
    <property type="project" value="InterPro"/>
</dbReference>
<dbReference type="InParanoid" id="A0A1Z5KPV8"/>
<dbReference type="AlphaFoldDB" id="A0A1Z5KPV8"/>
<evidence type="ECO:0000256" key="6">
    <source>
        <dbReference type="ARBA" id="ARBA00023187"/>
    </source>
</evidence>
<keyword evidence="8 10" id="KW-0687">Ribonucleoprotein</keyword>
<dbReference type="Pfam" id="PF01423">
    <property type="entry name" value="LSM"/>
    <property type="match status" value="1"/>
</dbReference>
<dbReference type="InterPro" id="IPR001163">
    <property type="entry name" value="Sm_dom_euk/arc"/>
</dbReference>
<dbReference type="InterPro" id="IPR034100">
    <property type="entry name" value="Sm_F"/>
</dbReference>
<name>A0A1Z5KPV8_FISSO</name>
<dbReference type="InterPro" id="IPR016487">
    <property type="entry name" value="Lsm6/sSmF"/>
</dbReference>
<gene>
    <name evidence="12" type="ORF">FisN_22Hh233</name>
</gene>
<evidence type="ECO:0000313" key="13">
    <source>
        <dbReference type="Proteomes" id="UP000198406"/>
    </source>
</evidence>
<dbReference type="PANTHER" id="PTHR11021:SF0">
    <property type="entry name" value="SMALL NUCLEAR RIBONUCLEOPROTEIN F"/>
    <property type="match status" value="1"/>
</dbReference>
<keyword evidence="5 10" id="KW-0694">RNA-binding</keyword>
<dbReference type="GO" id="GO:0071013">
    <property type="term" value="C:catalytic step 2 spliceosome"/>
    <property type="evidence" value="ECO:0007669"/>
    <property type="project" value="TreeGrafter"/>
</dbReference>
<dbReference type="GO" id="GO:0034715">
    <property type="term" value="C:pICln-Sm protein complex"/>
    <property type="evidence" value="ECO:0007669"/>
    <property type="project" value="TreeGrafter"/>
</dbReference>
<keyword evidence="13" id="KW-1185">Reference proteome</keyword>
<dbReference type="PIRSF" id="PIRSF006609">
    <property type="entry name" value="snRNP_SmF"/>
    <property type="match status" value="1"/>
</dbReference>
<evidence type="ECO:0000256" key="4">
    <source>
        <dbReference type="ARBA" id="ARBA00022728"/>
    </source>
</evidence>
<dbReference type="EMBL" id="BDSP01000269">
    <property type="protein sequence ID" value="GAX28207.1"/>
    <property type="molecule type" value="Genomic_DNA"/>
</dbReference>
<dbReference type="Gene3D" id="2.30.30.100">
    <property type="match status" value="1"/>
</dbReference>
<dbReference type="Proteomes" id="UP000198406">
    <property type="component" value="Unassembled WGS sequence"/>
</dbReference>
<evidence type="ECO:0000313" key="12">
    <source>
        <dbReference type="EMBL" id="GAX28207.1"/>
    </source>
</evidence>
<comment type="subcellular location">
    <subcellularLocation>
        <location evidence="1 10">Nucleus</location>
    </subcellularLocation>
</comment>
<evidence type="ECO:0000256" key="5">
    <source>
        <dbReference type="ARBA" id="ARBA00022884"/>
    </source>
</evidence>
<keyword evidence="3 10" id="KW-0507">mRNA processing</keyword>
<dbReference type="SMART" id="SM00651">
    <property type="entry name" value="Sm"/>
    <property type="match status" value="1"/>
</dbReference>
<dbReference type="GO" id="GO:0003723">
    <property type="term" value="F:RNA binding"/>
    <property type="evidence" value="ECO:0007669"/>
    <property type="project" value="UniProtKB-UniRule"/>
</dbReference>
<evidence type="ECO:0000256" key="1">
    <source>
        <dbReference type="ARBA" id="ARBA00004123"/>
    </source>
</evidence>